<proteinExistence type="predicted"/>
<dbReference type="Pfam" id="PF00443">
    <property type="entry name" value="UCH"/>
    <property type="match status" value="1"/>
</dbReference>
<dbReference type="GO" id="GO:0005634">
    <property type="term" value="C:nucleus"/>
    <property type="evidence" value="ECO:0007669"/>
    <property type="project" value="TreeGrafter"/>
</dbReference>
<dbReference type="CDD" id="cd02257">
    <property type="entry name" value="Peptidase_C19"/>
    <property type="match status" value="1"/>
</dbReference>
<reference evidence="2 3" key="1">
    <citation type="journal article" date="2015" name="Sci. Rep.">
        <title>Genome of the facultative scuticociliatosis pathogen Pseudocohnilembus persalinus provides insight into its virulence through horizontal gene transfer.</title>
        <authorList>
            <person name="Xiong J."/>
            <person name="Wang G."/>
            <person name="Cheng J."/>
            <person name="Tian M."/>
            <person name="Pan X."/>
            <person name="Warren A."/>
            <person name="Jiang C."/>
            <person name="Yuan D."/>
            <person name="Miao W."/>
        </authorList>
    </citation>
    <scope>NUCLEOTIDE SEQUENCE [LARGE SCALE GENOMIC DNA]</scope>
    <source>
        <strain evidence="2">36N120E</strain>
    </source>
</reference>
<dbReference type="InterPro" id="IPR001394">
    <property type="entry name" value="Peptidase_C19_UCH"/>
</dbReference>
<dbReference type="AlphaFoldDB" id="A0A0V0R1X5"/>
<keyword evidence="3" id="KW-1185">Reference proteome</keyword>
<dbReference type="InterPro" id="IPR050164">
    <property type="entry name" value="Peptidase_C19"/>
</dbReference>
<dbReference type="PANTHER" id="PTHR24006:SF644">
    <property type="entry name" value="UBIQUITIN CARBOXYL-TERMINAL HYDROLASE 7"/>
    <property type="match status" value="1"/>
</dbReference>
<evidence type="ECO:0000313" key="2">
    <source>
        <dbReference type="EMBL" id="KRX08272.1"/>
    </source>
</evidence>
<dbReference type="InParanoid" id="A0A0V0R1X5"/>
<name>A0A0V0R1X5_PSEPJ</name>
<feature type="domain" description="USP" evidence="1">
    <location>
        <begin position="78"/>
        <end position="378"/>
    </location>
</feature>
<accession>A0A0V0R1X5</accession>
<dbReference type="GO" id="GO:0016579">
    <property type="term" value="P:protein deubiquitination"/>
    <property type="evidence" value="ECO:0007669"/>
    <property type="project" value="InterPro"/>
</dbReference>
<evidence type="ECO:0000259" key="1">
    <source>
        <dbReference type="PROSITE" id="PS50235"/>
    </source>
</evidence>
<dbReference type="PANTHER" id="PTHR24006">
    <property type="entry name" value="UBIQUITIN CARBOXYL-TERMINAL HYDROLASE"/>
    <property type="match status" value="1"/>
</dbReference>
<dbReference type="GO" id="GO:0031647">
    <property type="term" value="P:regulation of protein stability"/>
    <property type="evidence" value="ECO:0007669"/>
    <property type="project" value="TreeGrafter"/>
</dbReference>
<dbReference type="InterPro" id="IPR028889">
    <property type="entry name" value="USP"/>
</dbReference>
<dbReference type="OrthoDB" id="2420415at2759"/>
<dbReference type="GO" id="GO:0004843">
    <property type="term" value="F:cysteine-type deubiquitinase activity"/>
    <property type="evidence" value="ECO:0007669"/>
    <property type="project" value="InterPro"/>
</dbReference>
<dbReference type="Gene3D" id="3.90.70.10">
    <property type="entry name" value="Cysteine proteinases"/>
    <property type="match status" value="1"/>
</dbReference>
<organism evidence="2 3">
    <name type="scientific">Pseudocohnilembus persalinus</name>
    <name type="common">Ciliate</name>
    <dbReference type="NCBI Taxonomy" id="266149"/>
    <lineage>
        <taxon>Eukaryota</taxon>
        <taxon>Sar</taxon>
        <taxon>Alveolata</taxon>
        <taxon>Ciliophora</taxon>
        <taxon>Intramacronucleata</taxon>
        <taxon>Oligohymenophorea</taxon>
        <taxon>Scuticociliatia</taxon>
        <taxon>Philasterida</taxon>
        <taxon>Pseudocohnilembidae</taxon>
        <taxon>Pseudocohnilembus</taxon>
    </lineage>
</organism>
<comment type="caution">
    <text evidence="2">The sequence shown here is derived from an EMBL/GenBank/DDBJ whole genome shotgun (WGS) entry which is preliminary data.</text>
</comment>
<protein>
    <recommendedName>
        <fullName evidence="1">USP domain-containing protein</fullName>
    </recommendedName>
</protein>
<dbReference type="Proteomes" id="UP000054937">
    <property type="component" value="Unassembled WGS sequence"/>
</dbReference>
<dbReference type="InterPro" id="IPR038765">
    <property type="entry name" value="Papain-like_cys_pep_sf"/>
</dbReference>
<sequence length="559" mass="66552">MSEISQREYILDNNVKQEYKNMGFPEDMIQEGIRIAQKQNLELIDGNGNQQSSQRQDFEDEEDYINVEDQIRKVDTPVGLKNIGNRNKINIGEQEDIGEFNLNFLERVEEGLQYCDTSFQSGVQQFQSPQKSNDLDLLSEIDFTQNSKKKNLQISLELNNGFQNSVVQMENKREFQLSSGKKMKICIGNDQLVSSLFYGQRKEFIIYEQNYRQQQNESTHAFAPIILDLQYQDLYSSWEAYNNFNLEGFKIDDKEFINAKKEIWMTQVPKNLMFQIQRVQYDQENGSAKKVNEKFYFDKEIYIDRFLLKNRDYISQSKQKLNVLKEKGHYFAYIYLRDQKKWFRYNDTIIKEEKEEDVLEIAYGKGNQSAYCLMYLNESLINHPLKYDFQLLTNIQKRQFNKQLTYSLVSQQLRETHKFELNPENNDFYKIFKWSLLEASLQDTLKINMYELKSQKFISEKLQELFKNMSEYKSPSKLLLSNQDFEQFDKAKSDYLSEIQCIVALTYSIDQVAQQNWINCLYGFFNEKYLAIRFSDEKILINHVPQLLKGQNYEQITKN</sequence>
<dbReference type="PROSITE" id="PS50235">
    <property type="entry name" value="USP_3"/>
    <property type="match status" value="1"/>
</dbReference>
<evidence type="ECO:0000313" key="3">
    <source>
        <dbReference type="Proteomes" id="UP000054937"/>
    </source>
</evidence>
<gene>
    <name evidence="2" type="ORF">PPERSA_01733</name>
</gene>
<dbReference type="SUPFAM" id="SSF54001">
    <property type="entry name" value="Cysteine proteinases"/>
    <property type="match status" value="1"/>
</dbReference>
<dbReference type="GO" id="GO:0005829">
    <property type="term" value="C:cytosol"/>
    <property type="evidence" value="ECO:0007669"/>
    <property type="project" value="TreeGrafter"/>
</dbReference>
<dbReference type="EMBL" id="LDAU01000066">
    <property type="protein sequence ID" value="KRX08272.1"/>
    <property type="molecule type" value="Genomic_DNA"/>
</dbReference>